<accession>A0A7K6SNH0</accession>
<comment type="caution">
    <text evidence="3">The sequence shown here is derived from an EMBL/GenBank/DDBJ whole genome shotgun (WGS) entry which is preliminary data.</text>
</comment>
<protein>
    <submittedName>
        <fullName evidence="3">CIC protein</fullName>
    </submittedName>
</protein>
<feature type="region of interest" description="Disordered" evidence="1">
    <location>
        <begin position="1"/>
        <end position="43"/>
    </location>
</feature>
<feature type="compositionally biased region" description="Low complexity" evidence="1">
    <location>
        <begin position="153"/>
        <end position="178"/>
    </location>
</feature>
<organism evidence="3 4">
    <name type="scientific">Caloenas nicobarica</name>
    <name type="common">Nicobar pigeon</name>
    <dbReference type="NCBI Taxonomy" id="187106"/>
    <lineage>
        <taxon>Eukaryota</taxon>
        <taxon>Metazoa</taxon>
        <taxon>Chordata</taxon>
        <taxon>Craniata</taxon>
        <taxon>Vertebrata</taxon>
        <taxon>Euteleostomi</taxon>
        <taxon>Archelosauria</taxon>
        <taxon>Archosauria</taxon>
        <taxon>Dinosauria</taxon>
        <taxon>Saurischia</taxon>
        <taxon>Theropoda</taxon>
        <taxon>Coelurosauria</taxon>
        <taxon>Aves</taxon>
        <taxon>Neognathae</taxon>
        <taxon>Neoaves</taxon>
        <taxon>Columbimorphae</taxon>
        <taxon>Columbiformes</taxon>
        <taxon>Columbidae</taxon>
        <taxon>Caloenas</taxon>
    </lineage>
</organism>
<feature type="region of interest" description="Disordered" evidence="1">
    <location>
        <begin position="93"/>
        <end position="117"/>
    </location>
</feature>
<name>A0A7K6SNH0_CALNI</name>
<dbReference type="Proteomes" id="UP000546235">
    <property type="component" value="Unassembled WGS sequence"/>
</dbReference>
<dbReference type="AlphaFoldDB" id="A0A7K6SNH0"/>
<feature type="region of interest" description="Disordered" evidence="1">
    <location>
        <begin position="152"/>
        <end position="198"/>
    </location>
</feature>
<proteinExistence type="predicted"/>
<gene>
    <name evidence="3" type="primary">Cic</name>
    <name evidence="3" type="ORF">CALNIC_R15023</name>
</gene>
<evidence type="ECO:0000259" key="2">
    <source>
        <dbReference type="Pfam" id="PF16090"/>
    </source>
</evidence>
<feature type="non-terminal residue" evidence="3">
    <location>
        <position position="1"/>
    </location>
</feature>
<feature type="non-terminal residue" evidence="3">
    <location>
        <position position="198"/>
    </location>
</feature>
<evidence type="ECO:0000313" key="4">
    <source>
        <dbReference type="Proteomes" id="UP000546235"/>
    </source>
</evidence>
<evidence type="ECO:0000256" key="1">
    <source>
        <dbReference type="SAM" id="MobiDB-lite"/>
    </source>
</evidence>
<evidence type="ECO:0000313" key="3">
    <source>
        <dbReference type="EMBL" id="NWW99881.1"/>
    </source>
</evidence>
<feature type="compositionally biased region" description="Gly residues" evidence="1">
    <location>
        <begin position="94"/>
        <end position="104"/>
    </location>
</feature>
<feature type="domain" description="Protein capicua homolog-like" evidence="2">
    <location>
        <begin position="109"/>
        <end position="178"/>
    </location>
</feature>
<keyword evidence="4" id="KW-1185">Reference proteome</keyword>
<dbReference type="InterPro" id="IPR032147">
    <property type="entry name" value="Cic_dom"/>
</dbReference>
<sequence>SSGCSSTDTASEHSADDEGGGAAATPSDAPPPPPGGAGDAADDAIARWRARRLLLLRDGVFRPAAARQLRRGGRELGVQLAGERQITFVEVGEGPEGGGDGGGADPPALIDDVTPPPGAVGVGSAVCARLDGGDAVYRPGTVTEVSAHPPSFRVRLAPPTAPATPVSVPRAGLRLLRPARPEPRAQDPADGIKSATDA</sequence>
<dbReference type="Pfam" id="PF16090">
    <property type="entry name" value="DUF4819"/>
    <property type="match status" value="1"/>
</dbReference>
<dbReference type="EMBL" id="VZSB01000966">
    <property type="protein sequence ID" value="NWW99881.1"/>
    <property type="molecule type" value="Genomic_DNA"/>
</dbReference>
<reference evidence="3 4" key="1">
    <citation type="submission" date="2019-09" db="EMBL/GenBank/DDBJ databases">
        <title>Bird 10,000 Genomes (B10K) Project - Family phase.</title>
        <authorList>
            <person name="Zhang G."/>
        </authorList>
    </citation>
    <scope>NUCLEOTIDE SEQUENCE [LARGE SCALE GENOMIC DNA]</scope>
    <source>
        <strain evidence="3">OUT-0007</strain>
        <tissue evidence="3">Blood</tissue>
    </source>
</reference>